<sequence>MSRINTKTMILILTLVSLLSILVSAIILYPTGLPTGSTSAFLPVFFRLGAAAAVAVLSYSFFVKKSKYAKVFVLFLIFLALICQLVFLLTFARPVYTDTGYVMTMAGRLVDGVHEWYQYFYIYPNNVNVVIWWSLLFKPLSLIGITNYFGIYPWIQMLMLDLGIFYLHRSLKKINDQTSNIFLLVTLFYAPIFFYAIFPYNDVVAVSLIMVVIGSFIRFQMALRGKNQIVQGLIMMLALALAVSIRQNSIIILIALLATIIFTKSFSKKAKTLLVLGGVLFTLFGTLGFNQLQKNAGFISKPDLVTPSVRYVNMSWNPNTHGQIDGPDSFLYSGLPKKERTEKINAELKHRIKILGVKGSVIHLWKKIAFMFSLGLSNQDMGGLQVKPPLLKYEWQAGELTEFLGNIFQPFYILVLSVSSFFIFYVLKNREKLDSFVFNTVIFSSYSIVGVFTFHILFWEVRDRYAMPMFPFLLLLAAMGIKLLSDKSQESVNLPHVKLISWKTISVLSGILLLLSMITSYSHSQQPTGRGGAVYTSGFSMYTEGQKELANIKAHSRYQTDSFELASPANTLYLNFSKLSKAEAKDLSVKLINKTTGSIKNLKVENKEMAYLDSYKPGKYQLLIVNNGNFKLQTPILQQVETKNIQGPQVSENGRVTTGLNAIFSFADNVRTKWITLSVFILLHAFFLIALIFGVLRINNYKKRQ</sequence>
<dbReference type="Proteomes" id="UP001519503">
    <property type="component" value="Unassembled WGS sequence"/>
</dbReference>
<feature type="transmembrane region" description="Helical" evidence="1">
    <location>
        <begin position="71"/>
        <end position="96"/>
    </location>
</feature>
<evidence type="ECO:0000256" key="1">
    <source>
        <dbReference type="SAM" id="Phobius"/>
    </source>
</evidence>
<feature type="transmembrane region" description="Helical" evidence="1">
    <location>
        <begin position="436"/>
        <end position="459"/>
    </location>
</feature>
<dbReference type="RefSeq" id="WP_213821925.1">
    <property type="nucleotide sequence ID" value="NZ_JAAMFL010000007.1"/>
</dbReference>
<gene>
    <name evidence="2" type="ORF">G6R30_04590</name>
</gene>
<feature type="transmembrane region" description="Helical" evidence="1">
    <location>
        <begin position="674"/>
        <end position="696"/>
    </location>
</feature>
<feature type="transmembrane region" description="Helical" evidence="1">
    <location>
        <begin position="41"/>
        <end position="62"/>
    </location>
</feature>
<feature type="transmembrane region" description="Helical" evidence="1">
    <location>
        <begin position="505"/>
        <end position="522"/>
    </location>
</feature>
<keyword evidence="3" id="KW-1185">Reference proteome</keyword>
<keyword evidence="1" id="KW-0472">Membrane</keyword>
<comment type="caution">
    <text evidence="2">The sequence shown here is derived from an EMBL/GenBank/DDBJ whole genome shotgun (WGS) entry which is preliminary data.</text>
</comment>
<feature type="transmembrane region" description="Helical" evidence="1">
    <location>
        <begin position="273"/>
        <end position="292"/>
    </location>
</feature>
<evidence type="ECO:0008006" key="4">
    <source>
        <dbReference type="Google" id="ProtNLM"/>
    </source>
</evidence>
<name>A0ABS5QX13_9LACO</name>
<reference evidence="2 3" key="1">
    <citation type="submission" date="2020-02" db="EMBL/GenBank/DDBJ databases">
        <title>Fructobacillus sp. isolated from paper mulberry of Taiwan.</title>
        <authorList>
            <person name="Lin S.-T."/>
        </authorList>
    </citation>
    <scope>NUCLEOTIDE SEQUENCE [LARGE SCALE GENOMIC DNA]</scope>
    <source>
        <strain evidence="2 3">S1-1</strain>
    </source>
</reference>
<dbReference type="EMBL" id="JAAMFL010000007">
    <property type="protein sequence ID" value="MBS9337738.1"/>
    <property type="molecule type" value="Genomic_DNA"/>
</dbReference>
<organism evidence="2 3">
    <name type="scientific">Fructobacillus parabroussonetiae</name>
    <dbReference type="NCBI Taxonomy" id="2713174"/>
    <lineage>
        <taxon>Bacteria</taxon>
        <taxon>Bacillati</taxon>
        <taxon>Bacillota</taxon>
        <taxon>Bacilli</taxon>
        <taxon>Lactobacillales</taxon>
        <taxon>Lactobacillaceae</taxon>
        <taxon>Fructobacillus</taxon>
    </lineage>
</organism>
<feature type="transmembrane region" description="Helical" evidence="1">
    <location>
        <begin position="203"/>
        <end position="221"/>
    </location>
</feature>
<feature type="transmembrane region" description="Helical" evidence="1">
    <location>
        <begin position="407"/>
        <end position="427"/>
    </location>
</feature>
<accession>A0ABS5QX13</accession>
<proteinExistence type="predicted"/>
<protein>
    <recommendedName>
        <fullName evidence="4">Glycosyltransferase RgtA/B/C/D-like domain-containing protein</fullName>
    </recommendedName>
</protein>
<keyword evidence="1" id="KW-1133">Transmembrane helix</keyword>
<feature type="transmembrane region" description="Helical" evidence="1">
    <location>
        <begin position="180"/>
        <end position="198"/>
    </location>
</feature>
<feature type="transmembrane region" description="Helical" evidence="1">
    <location>
        <begin position="465"/>
        <end position="484"/>
    </location>
</feature>
<evidence type="ECO:0000313" key="3">
    <source>
        <dbReference type="Proteomes" id="UP001519503"/>
    </source>
</evidence>
<keyword evidence="1" id="KW-0812">Transmembrane</keyword>
<feature type="transmembrane region" description="Helical" evidence="1">
    <location>
        <begin position="233"/>
        <end position="261"/>
    </location>
</feature>
<evidence type="ECO:0000313" key="2">
    <source>
        <dbReference type="EMBL" id="MBS9337738.1"/>
    </source>
</evidence>